<dbReference type="HOGENOM" id="CLU_2746796_0_0_1"/>
<evidence type="ECO:0000313" key="1">
    <source>
        <dbReference type="EMBL" id="KIL56979.1"/>
    </source>
</evidence>
<organism evidence="1 2">
    <name type="scientific">Amanita muscaria (strain Koide BX008)</name>
    <dbReference type="NCBI Taxonomy" id="946122"/>
    <lineage>
        <taxon>Eukaryota</taxon>
        <taxon>Fungi</taxon>
        <taxon>Dikarya</taxon>
        <taxon>Basidiomycota</taxon>
        <taxon>Agaricomycotina</taxon>
        <taxon>Agaricomycetes</taxon>
        <taxon>Agaricomycetidae</taxon>
        <taxon>Agaricales</taxon>
        <taxon>Pluteineae</taxon>
        <taxon>Amanitaceae</taxon>
        <taxon>Amanita</taxon>
    </lineage>
</organism>
<gene>
    <name evidence="1" type="ORF">M378DRAFT_172265</name>
</gene>
<proteinExistence type="predicted"/>
<dbReference type="InParanoid" id="A0A0C2SSJ8"/>
<sequence>LGGSQIRWKNTEPSIGASPFITSTNPAKSEIRTFGRGLDEETVLIYLSYVLWGRSFKKRNLNAFLNRRGFP</sequence>
<accession>A0A0C2SSJ8</accession>
<evidence type="ECO:0000313" key="2">
    <source>
        <dbReference type="Proteomes" id="UP000054549"/>
    </source>
</evidence>
<name>A0A0C2SSJ8_AMAMK</name>
<feature type="non-terminal residue" evidence="1">
    <location>
        <position position="1"/>
    </location>
</feature>
<dbReference type="EMBL" id="KN818389">
    <property type="protein sequence ID" value="KIL56979.1"/>
    <property type="molecule type" value="Genomic_DNA"/>
</dbReference>
<keyword evidence="2" id="KW-1185">Reference proteome</keyword>
<protein>
    <submittedName>
        <fullName evidence="1">Uncharacterized protein</fullName>
    </submittedName>
</protein>
<dbReference type="Proteomes" id="UP000054549">
    <property type="component" value="Unassembled WGS sequence"/>
</dbReference>
<reference evidence="1 2" key="1">
    <citation type="submission" date="2014-04" db="EMBL/GenBank/DDBJ databases">
        <title>Evolutionary Origins and Diversification of the Mycorrhizal Mutualists.</title>
        <authorList>
            <consortium name="DOE Joint Genome Institute"/>
            <consortium name="Mycorrhizal Genomics Consortium"/>
            <person name="Kohler A."/>
            <person name="Kuo A."/>
            <person name="Nagy L.G."/>
            <person name="Floudas D."/>
            <person name="Copeland A."/>
            <person name="Barry K.W."/>
            <person name="Cichocki N."/>
            <person name="Veneault-Fourrey C."/>
            <person name="LaButti K."/>
            <person name="Lindquist E.A."/>
            <person name="Lipzen A."/>
            <person name="Lundell T."/>
            <person name="Morin E."/>
            <person name="Murat C."/>
            <person name="Riley R."/>
            <person name="Ohm R."/>
            <person name="Sun H."/>
            <person name="Tunlid A."/>
            <person name="Henrissat B."/>
            <person name="Grigoriev I.V."/>
            <person name="Hibbett D.S."/>
            <person name="Martin F."/>
        </authorList>
    </citation>
    <scope>NUCLEOTIDE SEQUENCE [LARGE SCALE GENOMIC DNA]</scope>
    <source>
        <strain evidence="1 2">Koide BX008</strain>
    </source>
</reference>
<dbReference type="AlphaFoldDB" id="A0A0C2SSJ8"/>